<dbReference type="EMBL" id="JASGBH010000005">
    <property type="protein sequence ID" value="MDI9233840.1"/>
    <property type="molecule type" value="Genomic_DNA"/>
</dbReference>
<protein>
    <submittedName>
        <fullName evidence="3">Ig-like domain-containing protein</fullName>
    </submittedName>
</protein>
<keyword evidence="4" id="KW-1185">Reference proteome</keyword>
<reference evidence="3" key="1">
    <citation type="submission" date="2023-05" db="EMBL/GenBank/DDBJ databases">
        <title>Limnohabitans sp. strain HM2-2 Genome sequencing and assembly.</title>
        <authorList>
            <person name="Jung Y."/>
        </authorList>
    </citation>
    <scope>NUCLEOTIDE SEQUENCE</scope>
    <source>
        <strain evidence="3">HM2-2</strain>
    </source>
</reference>
<evidence type="ECO:0000256" key="1">
    <source>
        <dbReference type="SAM" id="SignalP"/>
    </source>
</evidence>
<keyword evidence="1" id="KW-0732">Signal</keyword>
<accession>A0ABT6X6U7</accession>
<evidence type="ECO:0000313" key="4">
    <source>
        <dbReference type="Proteomes" id="UP001431902"/>
    </source>
</evidence>
<dbReference type="PROSITE" id="PS51257">
    <property type="entry name" value="PROKAR_LIPOPROTEIN"/>
    <property type="match status" value="1"/>
</dbReference>
<comment type="caution">
    <text evidence="3">The sequence shown here is derived from an EMBL/GenBank/DDBJ whole genome shotgun (WGS) entry which is preliminary data.</text>
</comment>
<feature type="domain" description="Bacterial Ig-like" evidence="2">
    <location>
        <begin position="37"/>
        <end position="132"/>
    </location>
</feature>
<dbReference type="InterPro" id="IPR044048">
    <property type="entry name" value="Big_12"/>
</dbReference>
<evidence type="ECO:0000313" key="3">
    <source>
        <dbReference type="EMBL" id="MDI9233840.1"/>
    </source>
</evidence>
<name>A0ABT6X6U7_9BURK</name>
<dbReference type="RefSeq" id="WP_283224230.1">
    <property type="nucleotide sequence ID" value="NZ_JASGBH010000005.1"/>
</dbReference>
<gene>
    <name evidence="3" type="ORF">QLQ16_08325</name>
</gene>
<sequence>MQDIHSKFKLTATATALAVSALLAACGGGGSASAPADTTAPTVTITDNVSGATASGNVTFTFTFSEAVTGFTADDVTVTNGTKSTFTMANDGLSATLVVIPTANAAATMTVAVAANTFSDQASINNTTTSSGSQAFDTVVNALSFASGYSAINPASVGYAYQGLTTEGGAFNWTVATPGTYVWDGGVDFWWSGVAGSDATPNFFWGGKGKADQDYMESWVNAQSNSTITLTGQTVLRIAVWGNDELVGAPRFTPVVQLAGNNGCYARAEAPALTPAATGVATYNVALSTFTVVENCGTAMTTAQFFTNAIGSVRVRIYKANYFNDGGTYTSPNGINLGPISFQP</sequence>
<feature type="chain" id="PRO_5047373716" evidence="1">
    <location>
        <begin position="37"/>
        <end position="344"/>
    </location>
</feature>
<proteinExistence type="predicted"/>
<feature type="signal peptide" evidence="1">
    <location>
        <begin position="1"/>
        <end position="36"/>
    </location>
</feature>
<dbReference type="Proteomes" id="UP001431902">
    <property type="component" value="Unassembled WGS sequence"/>
</dbReference>
<organism evidence="3 4">
    <name type="scientific">Limnohabitans lacus</name>
    <dbReference type="NCBI Taxonomy" id="3045173"/>
    <lineage>
        <taxon>Bacteria</taxon>
        <taxon>Pseudomonadati</taxon>
        <taxon>Pseudomonadota</taxon>
        <taxon>Betaproteobacteria</taxon>
        <taxon>Burkholderiales</taxon>
        <taxon>Comamonadaceae</taxon>
        <taxon>Limnohabitans</taxon>
    </lineage>
</organism>
<evidence type="ECO:0000259" key="2">
    <source>
        <dbReference type="Pfam" id="PF19078"/>
    </source>
</evidence>
<dbReference type="Pfam" id="PF19078">
    <property type="entry name" value="Big_12"/>
    <property type="match status" value="1"/>
</dbReference>